<dbReference type="PANTHER" id="PTHR23131">
    <property type="entry name" value="ENDORIBONUCLEASE LACTB2"/>
    <property type="match status" value="1"/>
</dbReference>
<dbReference type="Gene3D" id="3.60.15.10">
    <property type="entry name" value="Ribonuclease Z/Hydroxyacylglutathione hydrolase-like"/>
    <property type="match status" value="1"/>
</dbReference>
<feature type="domain" description="Metallo-beta-lactamase" evidence="1">
    <location>
        <begin position="50"/>
        <end position="266"/>
    </location>
</feature>
<keyword evidence="2" id="KW-0378">Hydrolase</keyword>
<dbReference type="PANTHER" id="PTHR23131:SF4">
    <property type="entry name" value="METALLO-BETA-LACTAMASE SUPERFAMILY POTEIN"/>
    <property type="match status" value="1"/>
</dbReference>
<name>A0A7W6A221_9CAUL</name>
<evidence type="ECO:0000313" key="2">
    <source>
        <dbReference type="EMBL" id="MBB3871784.1"/>
    </source>
</evidence>
<sequence>MADDAAALNQGMEVRGLTYPMPDAPVPGVAVEVARGVFWLRFALPFQLNHVNVYVLRDGDGWTVVDTGLRTPDAVAAWEEALAGPLEARSIHRLICTHMHPDHIGLAGWLCARSGAPLLMSRLEYVTARMLMAEGGDAPEDGERYYRAAGWSEAQIDRWRADYGGFAKGVSPMPRSYLRLSDEDVIQIDGDDWTVVVGSGHSPEHVCLWRRSDDVFIAGDQILPRISSNISVWPTEPEADPLGDWMDSLEKLRDLLPEGAFVLPAHGEPFHGVHARLDALKRGHEVALKRLERTLRQPSRVIDGFPAVFGRAVGDGVLGMATGEAQAHLNYLERRGRAQRTRDENGVDWWTAVKRDEETT</sequence>
<dbReference type="Proteomes" id="UP000532936">
    <property type="component" value="Unassembled WGS sequence"/>
</dbReference>
<accession>A0A7W6A221</accession>
<organism evidence="2 3">
    <name type="scientific">Brevundimonas mediterranea</name>
    <dbReference type="NCBI Taxonomy" id="74329"/>
    <lineage>
        <taxon>Bacteria</taxon>
        <taxon>Pseudomonadati</taxon>
        <taxon>Pseudomonadota</taxon>
        <taxon>Alphaproteobacteria</taxon>
        <taxon>Caulobacterales</taxon>
        <taxon>Caulobacteraceae</taxon>
        <taxon>Brevundimonas</taxon>
    </lineage>
</organism>
<evidence type="ECO:0000259" key="1">
    <source>
        <dbReference type="SMART" id="SM00849"/>
    </source>
</evidence>
<comment type="caution">
    <text evidence="2">The sequence shown here is derived from an EMBL/GenBank/DDBJ whole genome shotgun (WGS) entry which is preliminary data.</text>
</comment>
<dbReference type="SUPFAM" id="SSF56281">
    <property type="entry name" value="Metallo-hydrolase/oxidoreductase"/>
    <property type="match status" value="1"/>
</dbReference>
<dbReference type="SMART" id="SM00849">
    <property type="entry name" value="Lactamase_B"/>
    <property type="match status" value="1"/>
</dbReference>
<dbReference type="Pfam" id="PF00753">
    <property type="entry name" value="Lactamase_B"/>
    <property type="match status" value="1"/>
</dbReference>
<dbReference type="RefSeq" id="WP_221205096.1">
    <property type="nucleotide sequence ID" value="NZ_JACIDA010000001.1"/>
</dbReference>
<dbReference type="EMBL" id="JACIDA010000001">
    <property type="protein sequence ID" value="MBB3871784.1"/>
    <property type="molecule type" value="Genomic_DNA"/>
</dbReference>
<dbReference type="InterPro" id="IPR036866">
    <property type="entry name" value="RibonucZ/Hydroxyglut_hydro"/>
</dbReference>
<reference evidence="2 3" key="1">
    <citation type="submission" date="2020-08" db="EMBL/GenBank/DDBJ databases">
        <title>Genomic Encyclopedia of Type Strains, Phase IV (KMG-IV): sequencing the most valuable type-strain genomes for metagenomic binning, comparative biology and taxonomic classification.</title>
        <authorList>
            <person name="Goeker M."/>
        </authorList>
    </citation>
    <scope>NUCLEOTIDE SEQUENCE [LARGE SCALE GENOMIC DNA]</scope>
    <source>
        <strain evidence="2 3">DSM 14878</strain>
    </source>
</reference>
<dbReference type="AlphaFoldDB" id="A0A7W6A221"/>
<dbReference type="GO" id="GO:0016787">
    <property type="term" value="F:hydrolase activity"/>
    <property type="evidence" value="ECO:0007669"/>
    <property type="project" value="UniProtKB-KW"/>
</dbReference>
<dbReference type="Gene3D" id="1.10.10.10">
    <property type="entry name" value="Winged helix-like DNA-binding domain superfamily/Winged helix DNA-binding domain"/>
    <property type="match status" value="1"/>
</dbReference>
<dbReference type="InterPro" id="IPR036388">
    <property type="entry name" value="WH-like_DNA-bd_sf"/>
</dbReference>
<dbReference type="InterPro" id="IPR001279">
    <property type="entry name" value="Metallo-B-lactamas"/>
</dbReference>
<protein>
    <submittedName>
        <fullName evidence="2">Glyoxylase-like metal-dependent hydrolase (Beta-lactamase superfamily II)</fullName>
    </submittedName>
</protein>
<gene>
    <name evidence="2" type="ORF">GGR11_001298</name>
</gene>
<dbReference type="CDD" id="cd07725">
    <property type="entry name" value="TTHA1429-like_MBL-fold"/>
    <property type="match status" value="1"/>
</dbReference>
<evidence type="ECO:0000313" key="3">
    <source>
        <dbReference type="Proteomes" id="UP000532936"/>
    </source>
</evidence>
<dbReference type="InterPro" id="IPR050662">
    <property type="entry name" value="Sec-metab_biosynth-thioest"/>
</dbReference>
<proteinExistence type="predicted"/>